<dbReference type="AlphaFoldDB" id="A0A8D8BUI0"/>
<protein>
    <submittedName>
        <fullName evidence="1">(northern house mosquito) hypothetical protein</fullName>
    </submittedName>
</protein>
<reference evidence="1" key="1">
    <citation type="submission" date="2021-05" db="EMBL/GenBank/DDBJ databases">
        <authorList>
            <person name="Alioto T."/>
            <person name="Alioto T."/>
            <person name="Gomez Garrido J."/>
        </authorList>
    </citation>
    <scope>NUCLEOTIDE SEQUENCE</scope>
</reference>
<proteinExistence type="predicted"/>
<dbReference type="EMBL" id="HBUE01092206">
    <property type="protein sequence ID" value="CAG6482064.1"/>
    <property type="molecule type" value="Transcribed_RNA"/>
</dbReference>
<organism evidence="1">
    <name type="scientific">Culex pipiens</name>
    <name type="common">House mosquito</name>
    <dbReference type="NCBI Taxonomy" id="7175"/>
    <lineage>
        <taxon>Eukaryota</taxon>
        <taxon>Metazoa</taxon>
        <taxon>Ecdysozoa</taxon>
        <taxon>Arthropoda</taxon>
        <taxon>Hexapoda</taxon>
        <taxon>Insecta</taxon>
        <taxon>Pterygota</taxon>
        <taxon>Neoptera</taxon>
        <taxon>Endopterygota</taxon>
        <taxon>Diptera</taxon>
        <taxon>Nematocera</taxon>
        <taxon>Culicoidea</taxon>
        <taxon>Culicidae</taxon>
        <taxon>Culicinae</taxon>
        <taxon>Culicini</taxon>
        <taxon>Culex</taxon>
        <taxon>Culex</taxon>
    </lineage>
</organism>
<accession>A0A8D8BUI0</accession>
<evidence type="ECO:0000313" key="1">
    <source>
        <dbReference type="EMBL" id="CAG6482064.1"/>
    </source>
</evidence>
<name>A0A8D8BUI0_CULPI</name>
<sequence>MSTLLVLKNCGSARWMPSGSTHPEMSMSVVGMVPVTLGVTKHSRVAQNSLHRDLNWTSTLSLARLFTLLIPEMGTLARFLSKPRVLAMASVMKFAWEPLSKRARHW</sequence>